<evidence type="ECO:0000256" key="8">
    <source>
        <dbReference type="ARBA" id="ARBA00023136"/>
    </source>
</evidence>
<evidence type="ECO:0000256" key="5">
    <source>
        <dbReference type="ARBA" id="ARBA00022475"/>
    </source>
</evidence>
<dbReference type="GO" id="GO:0035435">
    <property type="term" value="P:phosphate ion transmembrane transport"/>
    <property type="evidence" value="ECO:0007669"/>
    <property type="project" value="InterPro"/>
</dbReference>
<dbReference type="EMBL" id="CP001998">
    <property type="protein sequence ID" value="ADE55270.1"/>
    <property type="molecule type" value="Genomic_DNA"/>
</dbReference>
<keyword evidence="13" id="KW-1185">Reference proteome</keyword>
<keyword evidence="7 9" id="KW-1133">Transmembrane helix</keyword>
<dbReference type="PROSITE" id="PS50928">
    <property type="entry name" value="ABC_TM1"/>
    <property type="match status" value="1"/>
</dbReference>
<dbReference type="InterPro" id="IPR035906">
    <property type="entry name" value="MetI-like_sf"/>
</dbReference>
<feature type="transmembrane region" description="Helical" evidence="9">
    <location>
        <begin position="291"/>
        <end position="311"/>
    </location>
</feature>
<dbReference type="PANTHER" id="PTHR43470">
    <property type="entry name" value="PHOSPHATE TRANSPORT SYSTEM PERMEASE PROTEIN PSTA-RELATED"/>
    <property type="match status" value="1"/>
</dbReference>
<reference evidence="12 13" key="1">
    <citation type="journal article" date="2010" name="Stand. Genomic Sci.">
        <title>Complete genome sequence of Coraliomargarita akajimensis type strain (04OKA010-24).</title>
        <authorList>
            <person name="Mavromatis K."/>
            <person name="Abt B."/>
            <person name="Brambilla E."/>
            <person name="Lapidus A."/>
            <person name="Copeland A."/>
            <person name="Deshpande S."/>
            <person name="Nolan M."/>
            <person name="Lucas S."/>
            <person name="Tice H."/>
            <person name="Cheng J.F."/>
            <person name="Han C."/>
            <person name="Detter J.C."/>
            <person name="Woyke T."/>
            <person name="Goodwin L."/>
            <person name="Pitluck S."/>
            <person name="Held B."/>
            <person name="Brettin T."/>
            <person name="Tapia R."/>
            <person name="Ivanova N."/>
            <person name="Mikhailova N."/>
            <person name="Pati A."/>
            <person name="Liolios K."/>
            <person name="Chen A."/>
            <person name="Palaniappan K."/>
            <person name="Land M."/>
            <person name="Hauser L."/>
            <person name="Chang Y.J."/>
            <person name="Jeffries C.D."/>
            <person name="Rohde M."/>
            <person name="Goker M."/>
            <person name="Bristow J."/>
            <person name="Eisen J.A."/>
            <person name="Markowitz V."/>
            <person name="Hugenholtz P."/>
            <person name="Klenk H.P."/>
            <person name="Kyrpides N.C."/>
        </authorList>
    </citation>
    <scope>NUCLEOTIDE SEQUENCE [LARGE SCALE GENOMIC DNA]</scope>
    <source>
        <strain evidence="13">DSM 45221 / IAM 15411 / JCM 23193 / KCTC 12865</strain>
    </source>
</reference>
<proteinExistence type="inferred from homology"/>
<keyword evidence="10" id="KW-0175">Coiled coil</keyword>
<dbReference type="KEGG" id="caa:Caka_2253"/>
<dbReference type="CDD" id="cd06261">
    <property type="entry name" value="TM_PBP2"/>
    <property type="match status" value="1"/>
</dbReference>
<evidence type="ECO:0000256" key="3">
    <source>
        <dbReference type="ARBA" id="ARBA00016864"/>
    </source>
</evidence>
<evidence type="ECO:0000313" key="12">
    <source>
        <dbReference type="EMBL" id="ADE55270.1"/>
    </source>
</evidence>
<gene>
    <name evidence="12" type="ordered locus">Caka_2253</name>
</gene>
<evidence type="ECO:0000256" key="9">
    <source>
        <dbReference type="RuleBase" id="RU363043"/>
    </source>
</evidence>
<accession>D5EMB0</accession>
<dbReference type="InterPro" id="IPR005672">
    <property type="entry name" value="Phosphate_PstA"/>
</dbReference>
<dbReference type="Pfam" id="PF00528">
    <property type="entry name" value="BPD_transp_1"/>
    <property type="match status" value="1"/>
</dbReference>
<evidence type="ECO:0000256" key="2">
    <source>
        <dbReference type="ARBA" id="ARBA00007069"/>
    </source>
</evidence>
<evidence type="ECO:0000256" key="7">
    <source>
        <dbReference type="ARBA" id="ARBA00022989"/>
    </source>
</evidence>
<sequence>MSEHKHHLFSHRPSRRKTAESITTVFFRLATYCVIAAAGYIFLDIAVKGSEAVFTSKAPFINVRFLTEKPQTLHVFEPKEAYDEIQANNRKMISLRAQIAALGKNSEAEANALKQSIKDLETDNEALDVERKAGRLMYSDNEYRALETPPDQSQFEYATYAYSGGGIGPAIIGTSLLVAGSIAIALSLGVLCAIYLSEYSRPGKALQIIRLSILNLSGVPSIVFGLFGFGMFVLFFDWGVSMIAGWFTLAIMALPVIIAASEESMRAIPKGFREGSLALGASKWTAIRTNVLPYAMPGILTSSIMGIARVAGETAPIMFTAAFALRDQLPWEGLRSPTDFVFQGVMALPYHIYVVSSKIPQNEYTRTMQYGTAFVFLFIVGSFALTSIILRVQVRKKYKW</sequence>
<comment type="similarity">
    <text evidence="2 9">Belongs to the binding-protein-dependent transport system permease family. CysTW subfamily.</text>
</comment>
<evidence type="ECO:0000256" key="1">
    <source>
        <dbReference type="ARBA" id="ARBA00004651"/>
    </source>
</evidence>
<dbReference type="NCBIfam" id="TIGR00974">
    <property type="entry name" value="3a0107s02c"/>
    <property type="match status" value="1"/>
</dbReference>
<evidence type="ECO:0000256" key="6">
    <source>
        <dbReference type="ARBA" id="ARBA00022692"/>
    </source>
</evidence>
<keyword evidence="6 9" id="KW-0812">Transmembrane</keyword>
<dbReference type="AlphaFoldDB" id="D5EMB0"/>
<feature type="transmembrane region" description="Helical" evidence="9">
    <location>
        <begin position="370"/>
        <end position="390"/>
    </location>
</feature>
<dbReference type="eggNOG" id="COG0581">
    <property type="taxonomic scope" value="Bacteria"/>
</dbReference>
<feature type="coiled-coil region" evidence="10">
    <location>
        <begin position="103"/>
        <end position="130"/>
    </location>
</feature>
<dbReference type="Gene3D" id="1.10.3720.10">
    <property type="entry name" value="MetI-like"/>
    <property type="match status" value="1"/>
</dbReference>
<dbReference type="Proteomes" id="UP000000925">
    <property type="component" value="Chromosome"/>
</dbReference>
<keyword evidence="8 9" id="KW-0472">Membrane</keyword>
<dbReference type="GO" id="GO:0005315">
    <property type="term" value="F:phosphate transmembrane transporter activity"/>
    <property type="evidence" value="ECO:0007669"/>
    <property type="project" value="InterPro"/>
</dbReference>
<feature type="transmembrane region" description="Helical" evidence="9">
    <location>
        <begin position="21"/>
        <end position="43"/>
    </location>
</feature>
<protein>
    <recommendedName>
        <fullName evidence="3 9">Phosphate transport system permease protein PstA</fullName>
    </recommendedName>
</protein>
<name>D5EMB0_CORAD</name>
<comment type="subcellular location">
    <subcellularLocation>
        <location evidence="1 9">Cell membrane</location>
        <topology evidence="1 9">Multi-pass membrane protein</topology>
    </subcellularLocation>
</comment>
<dbReference type="InterPro" id="IPR000515">
    <property type="entry name" value="MetI-like"/>
</dbReference>
<evidence type="ECO:0000256" key="4">
    <source>
        <dbReference type="ARBA" id="ARBA00022448"/>
    </source>
</evidence>
<dbReference type="RefSeq" id="WP_013043992.1">
    <property type="nucleotide sequence ID" value="NC_014008.1"/>
</dbReference>
<keyword evidence="5 9" id="KW-1003">Cell membrane</keyword>
<dbReference type="HOGENOM" id="CLU_033621_2_2_0"/>
<feature type="domain" description="ABC transmembrane type-1" evidence="11">
    <location>
        <begin position="171"/>
        <end position="389"/>
    </location>
</feature>
<dbReference type="PANTHER" id="PTHR43470:SF3">
    <property type="entry name" value="PHOSPHATE TRANSPORT SYSTEM PERMEASE PROTEIN PSTA-RELATED"/>
    <property type="match status" value="1"/>
</dbReference>
<organism evidence="12 13">
    <name type="scientific">Coraliomargarita akajimensis (strain DSM 45221 / IAM 15411 / JCM 23193 / KCTC 12865 / 04OKA010-24)</name>
    <dbReference type="NCBI Taxonomy" id="583355"/>
    <lineage>
        <taxon>Bacteria</taxon>
        <taxon>Pseudomonadati</taxon>
        <taxon>Verrucomicrobiota</taxon>
        <taxon>Opitutia</taxon>
        <taxon>Puniceicoccales</taxon>
        <taxon>Coraliomargaritaceae</taxon>
        <taxon>Coraliomargarita</taxon>
    </lineage>
</organism>
<keyword evidence="4" id="KW-0813">Transport</keyword>
<evidence type="ECO:0000256" key="10">
    <source>
        <dbReference type="SAM" id="Coils"/>
    </source>
</evidence>
<evidence type="ECO:0000259" key="11">
    <source>
        <dbReference type="PROSITE" id="PS50928"/>
    </source>
</evidence>
<evidence type="ECO:0000313" key="13">
    <source>
        <dbReference type="Proteomes" id="UP000000925"/>
    </source>
</evidence>
<feature type="transmembrane region" description="Helical" evidence="9">
    <location>
        <begin position="208"/>
        <end position="236"/>
    </location>
</feature>
<dbReference type="STRING" id="583355.Caka_2253"/>
<feature type="transmembrane region" description="Helical" evidence="9">
    <location>
        <begin position="170"/>
        <end position="196"/>
    </location>
</feature>
<dbReference type="SUPFAM" id="SSF161098">
    <property type="entry name" value="MetI-like"/>
    <property type="match status" value="1"/>
</dbReference>
<feature type="transmembrane region" description="Helical" evidence="9">
    <location>
        <begin position="242"/>
        <end position="260"/>
    </location>
</feature>
<dbReference type="GO" id="GO:0005886">
    <property type="term" value="C:plasma membrane"/>
    <property type="evidence" value="ECO:0007669"/>
    <property type="project" value="UniProtKB-SubCell"/>
</dbReference>